<dbReference type="InterPro" id="IPR038510">
    <property type="entry name" value="Spt4_sf"/>
</dbReference>
<keyword evidence="12" id="KW-1185">Reference proteome</keyword>
<dbReference type="InterPro" id="IPR022800">
    <property type="entry name" value="Spt4/RpoE2_Znf"/>
</dbReference>
<dbReference type="InterPro" id="IPR009287">
    <property type="entry name" value="Spt4"/>
</dbReference>
<reference evidence="10 12" key="1">
    <citation type="journal article" date="2011" name="Science">
        <title>Comparative functional genomics of the fission yeasts.</title>
        <authorList>
            <person name="Rhind N."/>
            <person name="Chen Z."/>
            <person name="Yassour M."/>
            <person name="Thompson D.A."/>
            <person name="Haas B.J."/>
            <person name="Habib N."/>
            <person name="Wapinski I."/>
            <person name="Roy S."/>
            <person name="Lin M.F."/>
            <person name="Heiman D.I."/>
            <person name="Young S.K."/>
            <person name="Furuya K."/>
            <person name="Guo Y."/>
            <person name="Pidoux A."/>
            <person name="Chen H.M."/>
            <person name="Robbertse B."/>
            <person name="Goldberg J.M."/>
            <person name="Aoki K."/>
            <person name="Bayne E.H."/>
            <person name="Berlin A.M."/>
            <person name="Desjardins C.A."/>
            <person name="Dobbs E."/>
            <person name="Dukaj L."/>
            <person name="Fan L."/>
            <person name="FitzGerald M.G."/>
            <person name="French C."/>
            <person name="Gujja S."/>
            <person name="Hansen K."/>
            <person name="Keifenheim D."/>
            <person name="Levin J.Z."/>
            <person name="Mosher R.A."/>
            <person name="Mueller C.A."/>
            <person name="Pfiffner J."/>
            <person name="Priest M."/>
            <person name="Russ C."/>
            <person name="Smialowska A."/>
            <person name="Swoboda P."/>
            <person name="Sykes S.M."/>
            <person name="Vaughn M."/>
            <person name="Vengrova S."/>
            <person name="Yoder R."/>
            <person name="Zeng Q."/>
            <person name="Allshire R."/>
            <person name="Baulcombe D."/>
            <person name="Birren B.W."/>
            <person name="Brown W."/>
            <person name="Ekwall K."/>
            <person name="Kellis M."/>
            <person name="Leatherwood J."/>
            <person name="Levin H."/>
            <person name="Margalit H."/>
            <person name="Martienssen R."/>
            <person name="Nieduszynski C.A."/>
            <person name="Spatafora J.W."/>
            <person name="Friedman N."/>
            <person name="Dalgaard J.Z."/>
            <person name="Baumann P."/>
            <person name="Niki H."/>
            <person name="Regev A."/>
            <person name="Nusbaum C."/>
        </authorList>
    </citation>
    <scope>NUCLEOTIDE SEQUENCE [LARGE SCALE GENOMIC DNA]</scope>
    <source>
        <strain evidence="12">yFS275 / FY16936</strain>
    </source>
</reference>
<feature type="domain" description="Spt4/RpoE2 zinc finger" evidence="9">
    <location>
        <begin position="9"/>
        <end position="78"/>
    </location>
</feature>
<evidence type="ECO:0000313" key="12">
    <source>
        <dbReference type="Proteomes" id="UP000001744"/>
    </source>
</evidence>
<dbReference type="VEuPathDB" id="FungiDB:SJAG_00483"/>
<dbReference type="Gene3D" id="3.30.40.210">
    <property type="match status" value="1"/>
</dbReference>
<dbReference type="PIRSF" id="PIRSF025023">
    <property type="entry name" value="Spt4"/>
    <property type="match status" value="1"/>
</dbReference>
<evidence type="ECO:0000256" key="7">
    <source>
        <dbReference type="ARBA" id="ARBA00023328"/>
    </source>
</evidence>
<dbReference type="OrthoDB" id="248751at2759"/>
<dbReference type="GO" id="GO:0140673">
    <property type="term" value="P:transcription elongation-coupled chromatin remodeling"/>
    <property type="evidence" value="ECO:0007669"/>
    <property type="project" value="InterPro"/>
</dbReference>
<evidence type="ECO:0000313" key="10">
    <source>
        <dbReference type="EMBL" id="EEB05468.1"/>
    </source>
</evidence>
<dbReference type="PANTHER" id="PTHR12882:SF1">
    <property type="entry name" value="TRANSCRIPTION ELONGATION FACTOR SPT4"/>
    <property type="match status" value="1"/>
</dbReference>
<dbReference type="GeneID" id="7047980"/>
<comment type="function">
    <text evidence="8">The SPT4-SPT5 complex mediates both activation and inhibition of transcription elongation, and plays a role in pre-mRNA processing. This complex seems to be important for the stability of the RNA polymerase II elongation machinery on the chromatin template but not for the inherent ability of this machinery to translocate down the gene.</text>
</comment>
<protein>
    <recommendedName>
        <fullName evidence="4 8">Transcription elongation factor SPT4</fullName>
    </recommendedName>
</protein>
<sequence>MDKLSRSRSRACLVCGIILPYNTFAAKGCPNDGLDDVETYTSPVFEGVMAMVAPTESWVARWQRIDAFTPGMYATRVQGSLSDEMIDSLRQRGIHYRPRNGSSLD</sequence>
<evidence type="ECO:0000313" key="11">
    <source>
        <dbReference type="JaponicusDB" id="SJAG_00483"/>
    </source>
</evidence>
<dbReference type="GO" id="GO:0000993">
    <property type="term" value="F:RNA polymerase II complex binding"/>
    <property type="evidence" value="ECO:0000318"/>
    <property type="project" value="GO_Central"/>
</dbReference>
<dbReference type="Proteomes" id="UP000001744">
    <property type="component" value="Unassembled WGS sequence"/>
</dbReference>
<organism evidence="10 12">
    <name type="scientific">Schizosaccharomyces japonicus (strain yFS275 / FY16936)</name>
    <name type="common">Fission yeast</name>
    <dbReference type="NCBI Taxonomy" id="402676"/>
    <lineage>
        <taxon>Eukaryota</taxon>
        <taxon>Fungi</taxon>
        <taxon>Dikarya</taxon>
        <taxon>Ascomycota</taxon>
        <taxon>Taphrinomycotina</taxon>
        <taxon>Schizosaccharomycetes</taxon>
        <taxon>Schizosaccharomycetales</taxon>
        <taxon>Schizosaccharomycetaceae</taxon>
        <taxon>Schizosaccharomyces</taxon>
    </lineage>
</organism>
<dbReference type="Pfam" id="PF06093">
    <property type="entry name" value="Spt4"/>
    <property type="match status" value="1"/>
</dbReference>
<dbReference type="EMBL" id="KE651166">
    <property type="protein sequence ID" value="EEB05468.1"/>
    <property type="molecule type" value="Genomic_DNA"/>
</dbReference>
<comment type="subcellular location">
    <subcellularLocation>
        <location evidence="2">Chromosome</location>
        <location evidence="2">Centromere</location>
    </subcellularLocation>
    <subcellularLocation>
        <location evidence="1 8">Nucleus</location>
    </subcellularLocation>
</comment>
<evidence type="ECO:0000256" key="5">
    <source>
        <dbReference type="ARBA" id="ARBA00023163"/>
    </source>
</evidence>
<dbReference type="GO" id="GO:0006368">
    <property type="term" value="P:transcription elongation by RNA polymerase II"/>
    <property type="evidence" value="ECO:0000318"/>
    <property type="project" value="GO_Central"/>
</dbReference>
<keyword evidence="6 8" id="KW-0539">Nucleus</keyword>
<gene>
    <name evidence="11" type="primary">spt4</name>
    <name evidence="10" type="ORF">SJAG_00483</name>
</gene>
<dbReference type="GO" id="GO:0032044">
    <property type="term" value="C:DSIF complex"/>
    <property type="evidence" value="ECO:0000318"/>
    <property type="project" value="GO_Central"/>
</dbReference>
<dbReference type="JaponicusDB" id="SJAG_00483">
    <property type="gene designation" value="spt4"/>
</dbReference>
<dbReference type="OMA" id="FDGMIAV"/>
<dbReference type="InterPro" id="IPR029040">
    <property type="entry name" value="RPABC4/Spt4"/>
</dbReference>
<evidence type="ECO:0000256" key="1">
    <source>
        <dbReference type="ARBA" id="ARBA00004123"/>
    </source>
</evidence>
<dbReference type="STRING" id="402676.B6JVR7"/>
<dbReference type="RefSeq" id="XP_002171761.1">
    <property type="nucleotide sequence ID" value="XM_002171725.1"/>
</dbReference>
<evidence type="ECO:0000259" key="9">
    <source>
        <dbReference type="SMART" id="SM01389"/>
    </source>
</evidence>
<evidence type="ECO:0000256" key="2">
    <source>
        <dbReference type="ARBA" id="ARBA00004584"/>
    </source>
</evidence>
<keyword evidence="10" id="KW-0251">Elongation factor</keyword>
<dbReference type="GO" id="GO:0006355">
    <property type="term" value="P:regulation of DNA-templated transcription"/>
    <property type="evidence" value="ECO:0007669"/>
    <property type="project" value="InterPro"/>
</dbReference>
<keyword evidence="10" id="KW-0648">Protein biosynthesis</keyword>
<dbReference type="CDD" id="cd07973">
    <property type="entry name" value="Spt4"/>
    <property type="match status" value="1"/>
</dbReference>
<keyword evidence="5 8" id="KW-0804">Transcription</keyword>
<dbReference type="GO" id="GO:0000775">
    <property type="term" value="C:chromosome, centromeric region"/>
    <property type="evidence" value="ECO:0007669"/>
    <property type="project" value="UniProtKB-SubCell"/>
</dbReference>
<dbReference type="SUPFAM" id="SSF63393">
    <property type="entry name" value="RNA polymerase subunits"/>
    <property type="match status" value="1"/>
</dbReference>
<dbReference type="SMART" id="SM01389">
    <property type="entry name" value="Spt4"/>
    <property type="match status" value="1"/>
</dbReference>
<name>B6JVR7_SCHJY</name>
<accession>B6JVR7</accession>
<evidence type="ECO:0000256" key="6">
    <source>
        <dbReference type="ARBA" id="ARBA00023242"/>
    </source>
</evidence>
<dbReference type="HOGENOM" id="CLU_138052_2_0_1"/>
<evidence type="ECO:0000256" key="8">
    <source>
        <dbReference type="PIRNR" id="PIRNR025023"/>
    </source>
</evidence>
<dbReference type="eggNOG" id="KOG3490">
    <property type="taxonomic scope" value="Eukaryota"/>
</dbReference>
<dbReference type="GO" id="GO:0003746">
    <property type="term" value="F:translation elongation factor activity"/>
    <property type="evidence" value="ECO:0007669"/>
    <property type="project" value="UniProtKB-KW"/>
</dbReference>
<keyword evidence="7" id="KW-0137">Centromere</keyword>
<evidence type="ECO:0000256" key="3">
    <source>
        <dbReference type="ARBA" id="ARBA00010464"/>
    </source>
</evidence>
<dbReference type="AlphaFoldDB" id="B6JVR7"/>
<proteinExistence type="inferred from homology"/>
<evidence type="ECO:0000256" key="4">
    <source>
        <dbReference type="ARBA" id="ARBA00020182"/>
    </source>
</evidence>
<comment type="similarity">
    <text evidence="3 8">Belongs to the SPT4 family.</text>
</comment>
<dbReference type="PANTHER" id="PTHR12882">
    <property type="entry name" value="SUPPRESSOR OF TY 4"/>
    <property type="match status" value="1"/>
</dbReference>
<dbReference type="GO" id="GO:0008270">
    <property type="term" value="F:zinc ion binding"/>
    <property type="evidence" value="ECO:0007669"/>
    <property type="project" value="InterPro"/>
</dbReference>